<organism evidence="1">
    <name type="scientific">Macaca fascicularis</name>
    <name type="common">Crab-eating macaque</name>
    <name type="synonym">Cynomolgus monkey</name>
    <dbReference type="NCBI Taxonomy" id="9541"/>
    <lineage>
        <taxon>Eukaryota</taxon>
        <taxon>Metazoa</taxon>
        <taxon>Chordata</taxon>
        <taxon>Craniata</taxon>
        <taxon>Vertebrata</taxon>
        <taxon>Euteleostomi</taxon>
        <taxon>Mammalia</taxon>
        <taxon>Eutheria</taxon>
        <taxon>Euarchontoglires</taxon>
        <taxon>Primates</taxon>
        <taxon>Haplorrhini</taxon>
        <taxon>Catarrhini</taxon>
        <taxon>Cercopithecidae</taxon>
        <taxon>Cercopithecinae</taxon>
        <taxon>Macaca</taxon>
    </lineage>
</organism>
<dbReference type="EMBL" id="AB172844">
    <property type="protein sequence ID" value="BAE89906.1"/>
    <property type="molecule type" value="mRNA"/>
</dbReference>
<reference evidence="1" key="1">
    <citation type="journal article" date="2007" name="PLoS Biol.">
        <title>Rate of evolution in brain-expressed genes in humans and other primates.</title>
        <authorList>
            <person name="Wang H.-Y."/>
            <person name="Chien H.-C."/>
            <person name="Osada N."/>
            <person name="Hashimoto K."/>
            <person name="Sugano S."/>
            <person name="Gojobori T."/>
            <person name="Chou C.-K."/>
            <person name="Tsai S.-F."/>
            <person name="Wu C.-I."/>
            <person name="Shen C.-K.J."/>
        </authorList>
    </citation>
    <scope>NUCLEOTIDE SEQUENCE</scope>
</reference>
<accession>I7GIH2</accession>
<proteinExistence type="evidence at transcript level"/>
<protein>
    <submittedName>
        <fullName evidence="1">Macaca fascicularis brain cDNA, clone: QflA-19808</fullName>
    </submittedName>
</protein>
<evidence type="ECO:0000313" key="1">
    <source>
        <dbReference type="EMBL" id="BAE89906.1"/>
    </source>
</evidence>
<name>I7GIH2_MACFA</name>
<sequence length="54" mass="6177">MDNKHTSDNLTVDIDNKLIFVGKKLFLCFVGGNLYFQCNYSVVQVLSSSTLFWL</sequence>
<dbReference type="AlphaFoldDB" id="I7GIH2"/>